<evidence type="ECO:0000313" key="2">
    <source>
        <dbReference type="EMBL" id="MFC3860116.1"/>
    </source>
</evidence>
<evidence type="ECO:0000313" key="3">
    <source>
        <dbReference type="Proteomes" id="UP001595748"/>
    </source>
</evidence>
<dbReference type="InterPro" id="IPR000182">
    <property type="entry name" value="GNAT_dom"/>
</dbReference>
<dbReference type="InterPro" id="IPR016181">
    <property type="entry name" value="Acyl_CoA_acyltransferase"/>
</dbReference>
<dbReference type="Proteomes" id="UP001595748">
    <property type="component" value="Unassembled WGS sequence"/>
</dbReference>
<evidence type="ECO:0000259" key="1">
    <source>
        <dbReference type="PROSITE" id="PS51186"/>
    </source>
</evidence>
<sequence>MTLLERINASEVESHRLAERNMRQIGPFVVLGSGHGTPLDSAWFDGSRLPTVAELRELEEFCREAGQAVTLHALSHVSPALLPVLRAQGYTVSYVLHAYAHELRHLPERSMLDIRPEPDPEVWAQLSAQGFGPGTETIMGLVARHPRVQRLVAERNGVAMASAALQVSAGVAALYGTSTHPEYRGRGAQAALLAHRLHLAQQQGATLASVFVTPGTPSERNIQRSGFRLAGMRLTFTRQ</sequence>
<dbReference type="PROSITE" id="PS51186">
    <property type="entry name" value="GNAT"/>
    <property type="match status" value="1"/>
</dbReference>
<comment type="caution">
    <text evidence="2">The sequence shown here is derived from an EMBL/GenBank/DDBJ whole genome shotgun (WGS) entry which is preliminary data.</text>
</comment>
<proteinExistence type="predicted"/>
<protein>
    <submittedName>
        <fullName evidence="2">GNAT family N-acetyltransferase</fullName>
    </submittedName>
</protein>
<dbReference type="EMBL" id="JBHRZF010000044">
    <property type="protein sequence ID" value="MFC3860116.1"/>
    <property type="molecule type" value="Genomic_DNA"/>
</dbReference>
<dbReference type="Gene3D" id="3.40.630.30">
    <property type="match status" value="1"/>
</dbReference>
<keyword evidence="3" id="KW-1185">Reference proteome</keyword>
<accession>A0ABV8A4F7</accession>
<gene>
    <name evidence="2" type="ORF">ACFOPQ_04975</name>
</gene>
<dbReference type="SUPFAM" id="SSF55729">
    <property type="entry name" value="Acyl-CoA N-acyltransferases (Nat)"/>
    <property type="match status" value="1"/>
</dbReference>
<dbReference type="CDD" id="cd04301">
    <property type="entry name" value="NAT_SF"/>
    <property type="match status" value="1"/>
</dbReference>
<name>A0ABV8A4F7_9DEIO</name>
<dbReference type="Pfam" id="PF00583">
    <property type="entry name" value="Acetyltransf_1"/>
    <property type="match status" value="1"/>
</dbReference>
<dbReference type="RefSeq" id="WP_380076266.1">
    <property type="nucleotide sequence ID" value="NZ_JBHRZF010000044.1"/>
</dbReference>
<reference evidence="3" key="1">
    <citation type="journal article" date="2019" name="Int. J. Syst. Evol. Microbiol.">
        <title>The Global Catalogue of Microorganisms (GCM) 10K type strain sequencing project: providing services to taxonomists for standard genome sequencing and annotation.</title>
        <authorList>
            <consortium name="The Broad Institute Genomics Platform"/>
            <consortium name="The Broad Institute Genome Sequencing Center for Infectious Disease"/>
            <person name="Wu L."/>
            <person name="Ma J."/>
        </authorList>
    </citation>
    <scope>NUCLEOTIDE SEQUENCE [LARGE SCALE GENOMIC DNA]</scope>
    <source>
        <strain evidence="3">CCTCC AB 2013263</strain>
    </source>
</reference>
<feature type="domain" description="N-acetyltransferase" evidence="1">
    <location>
        <begin position="112"/>
        <end position="239"/>
    </location>
</feature>
<organism evidence="2 3">
    <name type="scientific">Deinococcus antarcticus</name>
    <dbReference type="NCBI Taxonomy" id="1298767"/>
    <lineage>
        <taxon>Bacteria</taxon>
        <taxon>Thermotogati</taxon>
        <taxon>Deinococcota</taxon>
        <taxon>Deinococci</taxon>
        <taxon>Deinococcales</taxon>
        <taxon>Deinococcaceae</taxon>
        <taxon>Deinococcus</taxon>
    </lineage>
</organism>